<accession>A0ABQ5ZRT9</accession>
<dbReference type="PANTHER" id="PTHR35531:SF1">
    <property type="entry name" value="INNER MEMBRANE PROTEIN YBCI-RELATED"/>
    <property type="match status" value="1"/>
</dbReference>
<gene>
    <name evidence="2" type="ORF">GCM10007878_02950</name>
</gene>
<keyword evidence="3" id="KW-1185">Reference proteome</keyword>
<keyword evidence="2" id="KW-0378">Hydrolase</keyword>
<name>A0ABQ5ZRT9_9GAMM</name>
<dbReference type="Proteomes" id="UP001156682">
    <property type="component" value="Unassembled WGS sequence"/>
</dbReference>
<feature type="transmembrane region" description="Helical" evidence="1">
    <location>
        <begin position="156"/>
        <end position="174"/>
    </location>
</feature>
<dbReference type="InterPro" id="IPR007404">
    <property type="entry name" value="YdjM-like"/>
</dbReference>
<reference evidence="3" key="1">
    <citation type="journal article" date="2019" name="Int. J. Syst. Evol. Microbiol.">
        <title>The Global Catalogue of Microorganisms (GCM) 10K type strain sequencing project: providing services to taxonomists for standard genome sequencing and annotation.</title>
        <authorList>
            <consortium name="The Broad Institute Genomics Platform"/>
            <consortium name="The Broad Institute Genome Sequencing Center for Infectious Disease"/>
            <person name="Wu L."/>
            <person name="Ma J."/>
        </authorList>
    </citation>
    <scope>NUCLEOTIDE SEQUENCE [LARGE SCALE GENOMIC DNA]</scope>
    <source>
        <strain evidence="3">NBRC 100033</strain>
    </source>
</reference>
<keyword evidence="1" id="KW-0472">Membrane</keyword>
<comment type="caution">
    <text evidence="2">The sequence shown here is derived from an EMBL/GenBank/DDBJ whole genome shotgun (WGS) entry which is preliminary data.</text>
</comment>
<dbReference type="PANTHER" id="PTHR35531">
    <property type="entry name" value="INNER MEMBRANE PROTEIN YBCI-RELATED"/>
    <property type="match status" value="1"/>
</dbReference>
<evidence type="ECO:0000313" key="3">
    <source>
        <dbReference type="Proteomes" id="UP001156682"/>
    </source>
</evidence>
<keyword evidence="1" id="KW-0812">Transmembrane</keyword>
<evidence type="ECO:0000256" key="1">
    <source>
        <dbReference type="SAM" id="Phobius"/>
    </source>
</evidence>
<keyword evidence="1" id="KW-1133">Transmembrane helix</keyword>
<dbReference type="EMBL" id="BSOR01000006">
    <property type="protein sequence ID" value="GLR62860.1"/>
    <property type="molecule type" value="Genomic_DNA"/>
</dbReference>
<evidence type="ECO:0000313" key="2">
    <source>
        <dbReference type="EMBL" id="GLR62860.1"/>
    </source>
</evidence>
<organism evidence="2 3">
    <name type="scientific">Marinospirillum insulare</name>
    <dbReference type="NCBI Taxonomy" id="217169"/>
    <lineage>
        <taxon>Bacteria</taxon>
        <taxon>Pseudomonadati</taxon>
        <taxon>Pseudomonadota</taxon>
        <taxon>Gammaproteobacteria</taxon>
        <taxon>Oceanospirillales</taxon>
        <taxon>Oceanospirillaceae</taxon>
        <taxon>Marinospirillum</taxon>
    </lineage>
</organism>
<dbReference type="GO" id="GO:0016787">
    <property type="term" value="F:hydrolase activity"/>
    <property type="evidence" value="ECO:0007669"/>
    <property type="project" value="UniProtKB-KW"/>
</dbReference>
<proteinExistence type="predicted"/>
<feature type="transmembrane region" description="Helical" evidence="1">
    <location>
        <begin position="60"/>
        <end position="87"/>
    </location>
</feature>
<feature type="transmembrane region" description="Helical" evidence="1">
    <location>
        <begin position="107"/>
        <end position="127"/>
    </location>
</feature>
<sequence>MMGNAHLAFGTGSFLIATSLAGHTPGIIELAAVALGSLIPDADHPRSKIGRWLPGISHFFYYIAGGHRGVTHSALLVIPMLIFAGWLMQEHNSQLGWFSSGALQDSIYGVGYLAVLAFSFGFLSHLLGDLMTTEGLRLFWPLSLRFQPSPLRSESALLNLFAWSILLTGITLQFHNFTSSFA</sequence>
<dbReference type="RefSeq" id="WP_051610235.1">
    <property type="nucleotide sequence ID" value="NZ_BSOR01000006.1"/>
</dbReference>
<dbReference type="Pfam" id="PF04307">
    <property type="entry name" value="YdjM"/>
    <property type="match status" value="1"/>
</dbReference>
<protein>
    <submittedName>
        <fullName evidence="2">Hydrolase</fullName>
    </submittedName>
</protein>